<dbReference type="InterPro" id="IPR054212">
    <property type="entry name" value="DUF6919"/>
</dbReference>
<accession>A0AAE0TU91</accession>
<evidence type="ECO:0000256" key="1">
    <source>
        <dbReference type="SAM" id="MobiDB-lite"/>
    </source>
</evidence>
<evidence type="ECO:0000313" key="4">
    <source>
        <dbReference type="Proteomes" id="UP001274830"/>
    </source>
</evidence>
<keyword evidence="4" id="KW-1185">Reference proteome</keyword>
<feature type="domain" description="DUF6919" evidence="2">
    <location>
        <begin position="41"/>
        <end position="103"/>
    </location>
</feature>
<organism evidence="3 4">
    <name type="scientific">Recurvomyces mirabilis</name>
    <dbReference type="NCBI Taxonomy" id="574656"/>
    <lineage>
        <taxon>Eukaryota</taxon>
        <taxon>Fungi</taxon>
        <taxon>Dikarya</taxon>
        <taxon>Ascomycota</taxon>
        <taxon>Pezizomycotina</taxon>
        <taxon>Dothideomycetes</taxon>
        <taxon>Dothideomycetidae</taxon>
        <taxon>Mycosphaerellales</taxon>
        <taxon>Teratosphaeriaceae</taxon>
        <taxon>Recurvomyces</taxon>
    </lineage>
</organism>
<name>A0AAE0TU91_9PEZI</name>
<dbReference type="Proteomes" id="UP001274830">
    <property type="component" value="Unassembled WGS sequence"/>
</dbReference>
<sequence length="197" mass="22756">MGNDNSTFTTNYGRSDHDRDDRIKNRLSQKYSAENRAQLLKWATATSWKDVLDLNRAFLRKETEATPFYCGPIYWETVPMVPALERLHDYGIFTTASQPWREEGPEFSKCGCCDDYAFFHTLKRAFVTFILPQPDKNISPQVRSDLIKELLADNRIYTSVYDGTKGFSNFPSDPTDYNTHITRKASRPFPKSPTRSC</sequence>
<dbReference type="AlphaFoldDB" id="A0AAE0TU91"/>
<feature type="compositionally biased region" description="Polar residues" evidence="1">
    <location>
        <begin position="1"/>
        <end position="13"/>
    </location>
</feature>
<evidence type="ECO:0000259" key="2">
    <source>
        <dbReference type="Pfam" id="PF21897"/>
    </source>
</evidence>
<comment type="caution">
    <text evidence="3">The sequence shown here is derived from an EMBL/GenBank/DDBJ whole genome shotgun (WGS) entry which is preliminary data.</text>
</comment>
<proteinExistence type="predicted"/>
<feature type="region of interest" description="Disordered" evidence="1">
    <location>
        <begin position="1"/>
        <end position="20"/>
    </location>
</feature>
<evidence type="ECO:0000313" key="3">
    <source>
        <dbReference type="EMBL" id="KAK3672531.1"/>
    </source>
</evidence>
<dbReference type="Pfam" id="PF21897">
    <property type="entry name" value="DUF6919"/>
    <property type="match status" value="1"/>
</dbReference>
<dbReference type="EMBL" id="JAUTXT010000032">
    <property type="protein sequence ID" value="KAK3672531.1"/>
    <property type="molecule type" value="Genomic_DNA"/>
</dbReference>
<gene>
    <name evidence="3" type="ORF">LTR78_007581</name>
</gene>
<protein>
    <recommendedName>
        <fullName evidence="2">DUF6919 domain-containing protein</fullName>
    </recommendedName>
</protein>
<reference evidence="3" key="1">
    <citation type="submission" date="2023-07" db="EMBL/GenBank/DDBJ databases">
        <title>Black Yeasts Isolated from many extreme environments.</title>
        <authorList>
            <person name="Coleine C."/>
            <person name="Stajich J.E."/>
            <person name="Selbmann L."/>
        </authorList>
    </citation>
    <scope>NUCLEOTIDE SEQUENCE</scope>
    <source>
        <strain evidence="3">CCFEE 5485</strain>
    </source>
</reference>